<dbReference type="RefSeq" id="WP_184331233.1">
    <property type="nucleotide sequence ID" value="NZ_JACHHZ010000002.1"/>
</dbReference>
<dbReference type="PROSITE" id="PS51257">
    <property type="entry name" value="PROKAR_LIPOPROTEIN"/>
    <property type="match status" value="1"/>
</dbReference>
<comment type="caution">
    <text evidence="3">The sequence shown here is derived from an EMBL/GenBank/DDBJ whole genome shotgun (WGS) entry which is preliminary data.</text>
</comment>
<feature type="domain" description="Phosphatidic acid phosphatase type 2/haloperoxidase" evidence="2">
    <location>
        <begin position="126"/>
        <end position="236"/>
    </location>
</feature>
<sequence>MKSLSAPLFPLALLFLSGCSTLPNGRGWGENATIAPGWERVRESAVNAAKDPWVWGPLIGAAAFQIDDWDRRTSDWAREHTPVFGSEKNAEDWSDHLRDASVLAHYVTVAATPSGPDAGDWFANKVKGTLVGIAAVSSTVVVTNGLKSATDRERPNGDDSASFPSGHTSSSAVHTRLASRNLRSMDMSSGWRRTFDVGLTAMTVGTSWARIEAGWHYPSDTLVGMAIGNFLASFFNDAFLGLENETQSLALSAVEDGALMQWHWRF</sequence>
<dbReference type="Pfam" id="PF01569">
    <property type="entry name" value="PAP2"/>
    <property type="match status" value="1"/>
</dbReference>
<name>A0A841HLI6_9GAMM</name>
<organism evidence="3 4">
    <name type="scientific">Povalibacter uvarum</name>
    <dbReference type="NCBI Taxonomy" id="732238"/>
    <lineage>
        <taxon>Bacteria</taxon>
        <taxon>Pseudomonadati</taxon>
        <taxon>Pseudomonadota</taxon>
        <taxon>Gammaproteobacteria</taxon>
        <taxon>Steroidobacterales</taxon>
        <taxon>Steroidobacteraceae</taxon>
        <taxon>Povalibacter</taxon>
    </lineage>
</organism>
<dbReference type="CDD" id="cd01610">
    <property type="entry name" value="PAP2_like"/>
    <property type="match status" value="1"/>
</dbReference>
<evidence type="ECO:0000256" key="1">
    <source>
        <dbReference type="SAM" id="MobiDB-lite"/>
    </source>
</evidence>
<dbReference type="AlphaFoldDB" id="A0A841HLI6"/>
<dbReference type="Proteomes" id="UP000588068">
    <property type="component" value="Unassembled WGS sequence"/>
</dbReference>
<protein>
    <recommendedName>
        <fullName evidence="2">Phosphatidic acid phosphatase type 2/haloperoxidase domain-containing protein</fullName>
    </recommendedName>
</protein>
<evidence type="ECO:0000313" key="4">
    <source>
        <dbReference type="Proteomes" id="UP000588068"/>
    </source>
</evidence>
<gene>
    <name evidence="3" type="ORF">HNQ60_002028</name>
</gene>
<feature type="region of interest" description="Disordered" evidence="1">
    <location>
        <begin position="147"/>
        <end position="174"/>
    </location>
</feature>
<proteinExistence type="predicted"/>
<dbReference type="SUPFAM" id="SSF48317">
    <property type="entry name" value="Acid phosphatase/Vanadium-dependent haloperoxidase"/>
    <property type="match status" value="1"/>
</dbReference>
<reference evidence="3 4" key="1">
    <citation type="submission" date="2020-08" db="EMBL/GenBank/DDBJ databases">
        <title>Genomic Encyclopedia of Type Strains, Phase IV (KMG-IV): sequencing the most valuable type-strain genomes for metagenomic binning, comparative biology and taxonomic classification.</title>
        <authorList>
            <person name="Goeker M."/>
        </authorList>
    </citation>
    <scope>NUCLEOTIDE SEQUENCE [LARGE SCALE GENOMIC DNA]</scope>
    <source>
        <strain evidence="3 4">DSM 26723</strain>
    </source>
</reference>
<dbReference type="InterPro" id="IPR036938">
    <property type="entry name" value="PAP2/HPO_sf"/>
</dbReference>
<keyword evidence="4" id="KW-1185">Reference proteome</keyword>
<feature type="compositionally biased region" description="Polar residues" evidence="1">
    <location>
        <begin position="162"/>
        <end position="173"/>
    </location>
</feature>
<dbReference type="Gene3D" id="1.20.144.10">
    <property type="entry name" value="Phosphatidic acid phosphatase type 2/haloperoxidase"/>
    <property type="match status" value="1"/>
</dbReference>
<dbReference type="SMART" id="SM00014">
    <property type="entry name" value="acidPPc"/>
    <property type="match status" value="1"/>
</dbReference>
<accession>A0A841HLI6</accession>
<evidence type="ECO:0000259" key="2">
    <source>
        <dbReference type="SMART" id="SM00014"/>
    </source>
</evidence>
<dbReference type="EMBL" id="JACHHZ010000002">
    <property type="protein sequence ID" value="MBB6093150.1"/>
    <property type="molecule type" value="Genomic_DNA"/>
</dbReference>
<dbReference type="InterPro" id="IPR000326">
    <property type="entry name" value="PAP2/HPO"/>
</dbReference>
<evidence type="ECO:0000313" key="3">
    <source>
        <dbReference type="EMBL" id="MBB6093150.1"/>
    </source>
</evidence>